<sequence>MSCCFGRRQLVNPRDLLPGIPVTASFEYKNVVPQWSSCNSTNWDKLEALVRQLAKKAGRHLTVFTGTSNVNHGKTVDIEINNGRDRHQKIPRYLWKVVQDQVTDSSIAIIQVNIPELTQEEAINHVLCYDICNNINWMEGPKWDDVDSGYTYCCNMKEFEEVFGYTRPITSMKRVLFDASLTPDTYLIM</sequence>
<evidence type="ECO:0000256" key="4">
    <source>
        <dbReference type="PIRSR" id="PIRSR640255-2"/>
    </source>
</evidence>
<keyword evidence="2" id="KW-0540">Nuclease</keyword>
<dbReference type="InterPro" id="IPR044929">
    <property type="entry name" value="DNA/RNA_non-sp_Endonuclease_sf"/>
</dbReference>
<dbReference type="GO" id="GO:0004521">
    <property type="term" value="F:RNA endonuclease activity"/>
    <property type="evidence" value="ECO:0007669"/>
    <property type="project" value="TreeGrafter"/>
</dbReference>
<dbReference type="GO" id="GO:0003676">
    <property type="term" value="F:nucleic acid binding"/>
    <property type="evidence" value="ECO:0007669"/>
    <property type="project" value="InterPro"/>
</dbReference>
<organism evidence="6">
    <name type="scientific">Spodoptera frugiperda</name>
    <name type="common">Fall armyworm</name>
    <dbReference type="NCBI Taxonomy" id="7108"/>
    <lineage>
        <taxon>Eukaryota</taxon>
        <taxon>Metazoa</taxon>
        <taxon>Ecdysozoa</taxon>
        <taxon>Arthropoda</taxon>
        <taxon>Hexapoda</taxon>
        <taxon>Insecta</taxon>
        <taxon>Pterygota</taxon>
        <taxon>Neoptera</taxon>
        <taxon>Endopterygota</taxon>
        <taxon>Lepidoptera</taxon>
        <taxon>Glossata</taxon>
        <taxon>Ditrysia</taxon>
        <taxon>Noctuoidea</taxon>
        <taxon>Noctuidae</taxon>
        <taxon>Amphipyrinae</taxon>
        <taxon>Spodoptera</taxon>
    </lineage>
</organism>
<reference evidence="6" key="1">
    <citation type="submission" date="2016-07" db="EMBL/GenBank/DDBJ databases">
        <authorList>
            <person name="Bretaudeau A."/>
        </authorList>
    </citation>
    <scope>NUCLEOTIDE SEQUENCE</scope>
    <source>
        <strain evidence="6">Rice</strain>
        <tissue evidence="6">Whole body</tissue>
    </source>
</reference>
<dbReference type="GO" id="GO:0046872">
    <property type="term" value="F:metal ion binding"/>
    <property type="evidence" value="ECO:0007669"/>
    <property type="project" value="UniProtKB-KW"/>
</dbReference>
<gene>
    <name evidence="6" type="ORF">SFRICE_036869</name>
</gene>
<dbReference type="Pfam" id="PF01223">
    <property type="entry name" value="Endonuclease_NS"/>
    <property type="match status" value="1"/>
</dbReference>
<proteinExistence type="inferred from homology"/>
<evidence type="ECO:0000256" key="3">
    <source>
        <dbReference type="ARBA" id="ARBA00022759"/>
    </source>
</evidence>
<keyword evidence="3" id="KW-0255">Endonuclease</keyword>
<dbReference type="PANTHER" id="PTHR13966:SF19">
    <property type="entry name" value="NUCLEASE EXOG, MITOCHONDRIAL"/>
    <property type="match status" value="1"/>
</dbReference>
<dbReference type="GO" id="GO:0006309">
    <property type="term" value="P:apoptotic DNA fragmentation"/>
    <property type="evidence" value="ECO:0007669"/>
    <property type="project" value="TreeGrafter"/>
</dbReference>
<dbReference type="AlphaFoldDB" id="A0A2H1WMQ7"/>
<evidence type="ECO:0000313" key="6">
    <source>
        <dbReference type="EMBL" id="SOQ53744.1"/>
    </source>
</evidence>
<dbReference type="GO" id="GO:0005743">
    <property type="term" value="C:mitochondrial inner membrane"/>
    <property type="evidence" value="ECO:0007669"/>
    <property type="project" value="TreeGrafter"/>
</dbReference>
<feature type="binding site" evidence="4">
    <location>
        <position position="39"/>
    </location>
    <ligand>
        <name>Mg(2+)</name>
        <dbReference type="ChEBI" id="CHEBI:18420"/>
        <note>catalytic</note>
    </ligand>
</feature>
<keyword evidence="4" id="KW-0479">Metal-binding</keyword>
<dbReference type="EMBL" id="ODYU01009367">
    <property type="protein sequence ID" value="SOQ53744.1"/>
    <property type="molecule type" value="Genomic_DNA"/>
</dbReference>
<evidence type="ECO:0000256" key="2">
    <source>
        <dbReference type="ARBA" id="ARBA00022722"/>
    </source>
</evidence>
<accession>A0A2H1WMQ7</accession>
<dbReference type="PANTHER" id="PTHR13966">
    <property type="entry name" value="ENDONUCLEASE RELATED"/>
    <property type="match status" value="1"/>
</dbReference>
<dbReference type="InterPro" id="IPR001604">
    <property type="entry name" value="Endo_G_ENPP1-like_dom"/>
</dbReference>
<keyword evidence="3" id="KW-0378">Hydrolase</keyword>
<evidence type="ECO:0000256" key="1">
    <source>
        <dbReference type="ARBA" id="ARBA00010052"/>
    </source>
</evidence>
<protein>
    <submittedName>
        <fullName evidence="6">SFRICE_036869</fullName>
    </submittedName>
</protein>
<evidence type="ECO:0000259" key="5">
    <source>
        <dbReference type="Pfam" id="PF01223"/>
    </source>
</evidence>
<dbReference type="Gene3D" id="3.40.570.10">
    <property type="entry name" value="Extracellular Endonuclease, subunit A"/>
    <property type="match status" value="1"/>
</dbReference>
<dbReference type="SUPFAM" id="SSF54060">
    <property type="entry name" value="His-Me finger endonucleases"/>
    <property type="match status" value="1"/>
</dbReference>
<name>A0A2H1WMQ7_SPOFR</name>
<feature type="domain" description="DNA/RNA non-specific endonuclease/pyrophosphatase/phosphodiesterase" evidence="5">
    <location>
        <begin position="24"/>
        <end position="158"/>
    </location>
</feature>
<dbReference type="GO" id="GO:0000014">
    <property type="term" value="F:single-stranded DNA endodeoxyribonuclease activity"/>
    <property type="evidence" value="ECO:0007669"/>
    <property type="project" value="TreeGrafter"/>
</dbReference>
<dbReference type="InterPro" id="IPR044925">
    <property type="entry name" value="His-Me_finger_sf"/>
</dbReference>
<dbReference type="GO" id="GO:0005634">
    <property type="term" value="C:nucleus"/>
    <property type="evidence" value="ECO:0007669"/>
    <property type="project" value="TreeGrafter"/>
</dbReference>
<dbReference type="InterPro" id="IPR040255">
    <property type="entry name" value="Non-specific_endonuclease"/>
</dbReference>
<comment type="similarity">
    <text evidence="1">Belongs to the DNA/RNA non-specific endonuclease family.</text>
</comment>